<sequence>MTNKLYYESAYLKEWQTKISRAVEKEDGLYLILEETAFYPHGGGQPCDTGFINELPVLDVILEDDEVLHKVERLPADNQLSCRIDWDKRFDHMQQHSGQHLLSAVFLDLCKALTLSFYLGSEYATIDIELPELTPAQLALVEREVNRHIYLNHSITSYFVNEAELAHLPLVKQPKVTENIRVVEIDSVEYNACGGTHVSSTGAIGMIKLLKAEKQKGNIRITFKCGTRALEEFNESLQILSVLSAKYNTGKDEIIDRIEKWEQEHKDLQLELRALKDQNDSFTARELLSALEPECHLVSQVFEHRSLKDLQSLALKLTAQTELPVLLLSAEENKVVLAHSGSSEISCGAFFKTSLAEFQGKGGGSDKMAQAGFPAWENALAFYEFAKKEFI</sequence>
<proteinExistence type="predicted"/>
<dbReference type="InterPro" id="IPR018165">
    <property type="entry name" value="Ala-tRNA-synth_IIc_core"/>
</dbReference>
<keyword evidence="7" id="KW-0378">Hydrolase</keyword>
<dbReference type="SUPFAM" id="SSF55186">
    <property type="entry name" value="ThrRS/AlaRS common domain"/>
    <property type="match status" value="1"/>
</dbReference>
<keyword evidence="8" id="KW-1185">Reference proteome</keyword>
<organism evidence="7 8">
    <name type="scientific">Paenibacillus borealis</name>
    <dbReference type="NCBI Taxonomy" id="160799"/>
    <lineage>
        <taxon>Bacteria</taxon>
        <taxon>Bacillati</taxon>
        <taxon>Bacillota</taxon>
        <taxon>Bacilli</taxon>
        <taxon>Bacillales</taxon>
        <taxon>Paenibacillaceae</taxon>
        <taxon>Paenibacillus</taxon>
    </lineage>
</organism>
<evidence type="ECO:0000313" key="8">
    <source>
        <dbReference type="Proteomes" id="UP000187412"/>
    </source>
</evidence>
<evidence type="ECO:0000256" key="4">
    <source>
        <dbReference type="ARBA" id="ARBA00022833"/>
    </source>
</evidence>
<dbReference type="PANTHER" id="PTHR43462:SF1">
    <property type="entry name" value="ALANYL-TRNA EDITING PROTEIN AARSD1"/>
    <property type="match status" value="1"/>
</dbReference>
<comment type="caution">
    <text evidence="7">The sequence shown here is derived from an EMBL/GenBank/DDBJ whole genome shotgun (WGS) entry which is preliminary data.</text>
</comment>
<evidence type="ECO:0000256" key="2">
    <source>
        <dbReference type="ARBA" id="ARBA00004496"/>
    </source>
</evidence>
<comment type="cofactor">
    <cofactor evidence="1">
        <name>Zn(2+)</name>
        <dbReference type="ChEBI" id="CHEBI:29105"/>
    </cofactor>
</comment>
<evidence type="ECO:0000256" key="1">
    <source>
        <dbReference type="ARBA" id="ARBA00001947"/>
    </source>
</evidence>
<name>A0ABX3HP29_PAEBO</name>
<keyword evidence="3" id="KW-0479">Metal-binding</keyword>
<evidence type="ECO:0000256" key="5">
    <source>
        <dbReference type="SAM" id="Coils"/>
    </source>
</evidence>
<dbReference type="GO" id="GO:0016787">
    <property type="term" value="F:hydrolase activity"/>
    <property type="evidence" value="ECO:0007669"/>
    <property type="project" value="UniProtKB-KW"/>
</dbReference>
<evidence type="ECO:0000256" key="3">
    <source>
        <dbReference type="ARBA" id="ARBA00022723"/>
    </source>
</evidence>
<feature type="domain" description="Alanyl-transfer RNA synthetases family profile" evidence="6">
    <location>
        <begin position="1"/>
        <end position="235"/>
    </location>
</feature>
<evidence type="ECO:0000313" key="7">
    <source>
        <dbReference type="EMBL" id="OMD52492.1"/>
    </source>
</evidence>
<dbReference type="InterPro" id="IPR051335">
    <property type="entry name" value="Alanyl-tRNA_Editing_Enzymes"/>
</dbReference>
<dbReference type="Gene3D" id="3.10.310.40">
    <property type="match status" value="1"/>
</dbReference>
<dbReference type="Gene3D" id="2.40.30.130">
    <property type="match status" value="1"/>
</dbReference>
<dbReference type="Pfam" id="PF07973">
    <property type="entry name" value="tRNA_SAD"/>
    <property type="match status" value="1"/>
</dbReference>
<dbReference type="SMART" id="SM00863">
    <property type="entry name" value="tRNA_SAD"/>
    <property type="match status" value="1"/>
</dbReference>
<dbReference type="RefSeq" id="WP_076109345.1">
    <property type="nucleotide sequence ID" value="NZ_MPTB01000003.1"/>
</dbReference>
<dbReference type="InterPro" id="IPR012947">
    <property type="entry name" value="tRNA_SAD"/>
</dbReference>
<protein>
    <submittedName>
        <fullName evidence="7">Hydrolase</fullName>
    </submittedName>
</protein>
<dbReference type="SUPFAM" id="SSF50447">
    <property type="entry name" value="Translation proteins"/>
    <property type="match status" value="1"/>
</dbReference>
<dbReference type="EMBL" id="MPTB01000003">
    <property type="protein sequence ID" value="OMD52492.1"/>
    <property type="molecule type" value="Genomic_DNA"/>
</dbReference>
<keyword evidence="4" id="KW-0862">Zinc</keyword>
<accession>A0ABX3HP29</accession>
<keyword evidence="5" id="KW-0175">Coiled coil</keyword>
<dbReference type="Proteomes" id="UP000187412">
    <property type="component" value="Unassembled WGS sequence"/>
</dbReference>
<dbReference type="InterPro" id="IPR009000">
    <property type="entry name" value="Transl_B-barrel_sf"/>
</dbReference>
<dbReference type="Pfam" id="PF02272">
    <property type="entry name" value="DHHA1"/>
    <property type="match status" value="1"/>
</dbReference>
<dbReference type="InterPro" id="IPR018163">
    <property type="entry name" value="Thr/Ala-tRNA-synth_IIc_edit"/>
</dbReference>
<reference evidence="7 8" key="1">
    <citation type="submission" date="2016-10" db="EMBL/GenBank/DDBJ databases">
        <title>Paenibacillus species isolates.</title>
        <authorList>
            <person name="Beno S.M."/>
        </authorList>
    </citation>
    <scope>NUCLEOTIDE SEQUENCE [LARGE SCALE GENOMIC DNA]</scope>
    <source>
        <strain evidence="7 8">FSL H7-0744</strain>
    </source>
</reference>
<dbReference type="PROSITE" id="PS50860">
    <property type="entry name" value="AA_TRNA_LIGASE_II_ALA"/>
    <property type="match status" value="1"/>
</dbReference>
<evidence type="ECO:0000259" key="6">
    <source>
        <dbReference type="PROSITE" id="PS50860"/>
    </source>
</evidence>
<dbReference type="Gene3D" id="3.30.980.10">
    <property type="entry name" value="Threonyl-trna Synthetase, Chain A, domain 2"/>
    <property type="match status" value="1"/>
</dbReference>
<feature type="coiled-coil region" evidence="5">
    <location>
        <begin position="251"/>
        <end position="285"/>
    </location>
</feature>
<dbReference type="PANTHER" id="PTHR43462">
    <property type="entry name" value="ALANYL-TRNA EDITING PROTEIN"/>
    <property type="match status" value="1"/>
</dbReference>
<gene>
    <name evidence="7" type="ORF">BSK56_03560</name>
</gene>
<comment type="subcellular location">
    <subcellularLocation>
        <location evidence="2">Cytoplasm</location>
    </subcellularLocation>
</comment>
<dbReference type="InterPro" id="IPR003156">
    <property type="entry name" value="DHHA1_dom"/>
</dbReference>